<dbReference type="PANTHER" id="PTHR42754">
    <property type="entry name" value="ENDOGLUCANASE"/>
    <property type="match status" value="1"/>
</dbReference>
<dbReference type="SUPFAM" id="SSF101898">
    <property type="entry name" value="NHL repeat"/>
    <property type="match status" value="1"/>
</dbReference>
<dbReference type="EMBL" id="MEUM01000141">
    <property type="protein sequence ID" value="OGC39241.1"/>
    <property type="molecule type" value="Genomic_DNA"/>
</dbReference>
<keyword evidence="1" id="KW-0812">Transmembrane</keyword>
<evidence type="ECO:0008006" key="4">
    <source>
        <dbReference type="Google" id="ProtNLM"/>
    </source>
</evidence>
<keyword evidence="1" id="KW-1133">Transmembrane helix</keyword>
<dbReference type="NCBIfam" id="TIGR04183">
    <property type="entry name" value="Por_Secre_tail"/>
    <property type="match status" value="1"/>
</dbReference>
<sequence>MHGYQIKVNKGIFRKIMGLCFVISITLFAQTERWVYKYNGSGNADDIAVSITCGDDGNIYAAGQSRGNGSGFDFTIVSLLPDGTERWVYTYNGPGNADDIAKQIVYGLDGNIYACGHSVGATGSDDFIVISLTQSGAERWAYRYNGTGNGSDEASSIDFGLDGNVYAAGYCYSASSYQDFMVTSLDTAGSERWTYIYNAGQYPGTDFARSIVCGSDTNIYAAGQIYNWVTLEDFAMVSLRPDSTVRWVGLFDGNTITPPDYANAIAYGLDDEPYAAGLVASGNGKPRFTILNRLNDGNYDWVYSYQGSAVLRDEAYVITYGADHNVYTAGYTTNTGTARDFTIISLTNDRVFNWIYLFNGTGNNNDEALDVEYGLDGYIYGCGICLDVIGQENLLVVRLDTSGTANWTYKYQGNGGAADRANSLVFGSDYNLYVAGYASDSISSFDFVVISLDTIETGIEDGFIQYQQTYNCWSASAFFRNQIALRNPNVTDRELKVAIYNIQGQKFYEHRQKHNSPQILIGGKSIETLPSGIYFIHIVTEGYSGGRIIKVIKF</sequence>
<evidence type="ECO:0000313" key="3">
    <source>
        <dbReference type="Proteomes" id="UP000177025"/>
    </source>
</evidence>
<evidence type="ECO:0000313" key="2">
    <source>
        <dbReference type="EMBL" id="OGC39241.1"/>
    </source>
</evidence>
<dbReference type="Proteomes" id="UP000177025">
    <property type="component" value="Unassembled WGS sequence"/>
</dbReference>
<comment type="caution">
    <text evidence="2">The sequence shown here is derived from an EMBL/GenBank/DDBJ whole genome shotgun (WGS) entry which is preliminary data.</text>
</comment>
<evidence type="ECO:0000256" key="1">
    <source>
        <dbReference type="SAM" id="Phobius"/>
    </source>
</evidence>
<dbReference type="InterPro" id="IPR026444">
    <property type="entry name" value="Secre_tail"/>
</dbReference>
<name>A0A1F4U2Y0_UNCW3</name>
<reference evidence="2 3" key="1">
    <citation type="journal article" date="2016" name="Nat. Commun.">
        <title>Thousands of microbial genomes shed light on interconnected biogeochemical processes in an aquifer system.</title>
        <authorList>
            <person name="Anantharaman K."/>
            <person name="Brown C.T."/>
            <person name="Hug L.A."/>
            <person name="Sharon I."/>
            <person name="Castelle C.J."/>
            <person name="Probst A.J."/>
            <person name="Thomas B.C."/>
            <person name="Singh A."/>
            <person name="Wilkins M.J."/>
            <person name="Karaoz U."/>
            <person name="Brodie E.L."/>
            <person name="Williams K.H."/>
            <person name="Hubbard S.S."/>
            <person name="Banfield J.F."/>
        </authorList>
    </citation>
    <scope>NUCLEOTIDE SEQUENCE [LARGE SCALE GENOMIC DNA]</scope>
</reference>
<keyword evidence="1" id="KW-0472">Membrane</keyword>
<dbReference type="AlphaFoldDB" id="A0A1F4U2Y0"/>
<organism evidence="2 3">
    <name type="scientific">candidate division WOR-3 bacterium RBG_13_43_14</name>
    <dbReference type="NCBI Taxonomy" id="1802590"/>
    <lineage>
        <taxon>Bacteria</taxon>
        <taxon>Bacteria division WOR-3</taxon>
    </lineage>
</organism>
<accession>A0A1F4U2Y0</accession>
<dbReference type="PANTHER" id="PTHR42754:SF1">
    <property type="entry name" value="LIPOPROTEIN"/>
    <property type="match status" value="1"/>
</dbReference>
<protein>
    <recommendedName>
        <fullName evidence="4">Secretion system C-terminal sorting domain-containing protein</fullName>
    </recommendedName>
</protein>
<proteinExistence type="predicted"/>
<gene>
    <name evidence="2" type="ORF">A2Y85_08770</name>
</gene>
<feature type="transmembrane region" description="Helical" evidence="1">
    <location>
        <begin position="12"/>
        <end position="29"/>
    </location>
</feature>